<feature type="domain" description="Phage tail tube protein N-terminal" evidence="1">
    <location>
        <begin position="4"/>
        <end position="178"/>
    </location>
</feature>
<name>A0A285SW07_9BACL</name>
<evidence type="ECO:0000313" key="3">
    <source>
        <dbReference type="Proteomes" id="UP000219636"/>
    </source>
</evidence>
<evidence type="ECO:0000313" key="2">
    <source>
        <dbReference type="EMBL" id="SOC12807.1"/>
    </source>
</evidence>
<evidence type="ECO:0000259" key="1">
    <source>
        <dbReference type="Pfam" id="PF06488"/>
    </source>
</evidence>
<dbReference type="NCBIfam" id="TIGR01603">
    <property type="entry name" value="maj_tail_phi13"/>
    <property type="match status" value="1"/>
</dbReference>
<keyword evidence="3" id="KW-1185">Reference proteome</keyword>
<dbReference type="OrthoDB" id="9780018at2"/>
<organism evidence="2 3">
    <name type="scientific">Ureibacillus xyleni</name>
    <dbReference type="NCBI Taxonomy" id="614648"/>
    <lineage>
        <taxon>Bacteria</taxon>
        <taxon>Bacillati</taxon>
        <taxon>Bacillota</taxon>
        <taxon>Bacilli</taxon>
        <taxon>Bacillales</taxon>
        <taxon>Caryophanaceae</taxon>
        <taxon>Ureibacillus</taxon>
    </lineage>
</organism>
<sequence>MSNKIKYGLKNVHYAVITETAGNITYDTPKPLAGGVSISIAPNGELTEFHADDITYWSAEINNGYDGELEIADLPESFLVDVLGEELSNGVLYESSEAKSKKFALTFEINGDVKARRAVLYYCTATRPTIASQTKSATVEPQTSQLTFNARPRPTDYMIKAQTSVEVDATVYDAWNTTIHEKTVAGA</sequence>
<dbReference type="Proteomes" id="UP000219636">
    <property type="component" value="Unassembled WGS sequence"/>
</dbReference>
<reference evidence="3" key="1">
    <citation type="submission" date="2017-08" db="EMBL/GenBank/DDBJ databases">
        <authorList>
            <person name="Varghese N."/>
            <person name="Submissions S."/>
        </authorList>
    </citation>
    <scope>NUCLEOTIDE SEQUENCE [LARGE SCALE GENOMIC DNA]</scope>
    <source>
        <strain evidence="3">JC22</strain>
    </source>
</reference>
<accession>A0A285SW07</accession>
<dbReference type="AlphaFoldDB" id="A0A285SW07"/>
<dbReference type="EMBL" id="OBMQ01000007">
    <property type="protein sequence ID" value="SOC12807.1"/>
    <property type="molecule type" value="Genomic_DNA"/>
</dbReference>
<dbReference type="InterPro" id="IPR006490">
    <property type="entry name" value="Maj_tail_phi13"/>
</dbReference>
<protein>
    <submittedName>
        <fullName evidence="2">Phi13 family phage major tail protein</fullName>
    </submittedName>
</protein>
<dbReference type="RefSeq" id="WP_097073794.1">
    <property type="nucleotide sequence ID" value="NZ_OBMQ01000007.1"/>
</dbReference>
<dbReference type="Pfam" id="PF06488">
    <property type="entry name" value="L_lac_phage_MSP"/>
    <property type="match status" value="1"/>
</dbReference>
<dbReference type="InterPro" id="IPR046764">
    <property type="entry name" value="L_lac_phage_MSP_N"/>
</dbReference>
<proteinExistence type="predicted"/>
<gene>
    <name evidence="2" type="ORF">SAMN05880501_10755</name>
</gene>